<sequence>MTTTRTFKTAKQNIYRNLVLRTARLALDDDEDLDRPESEYPFDDGYELFAAGLAIGFLNENRNEESRGNYSQDFIEIDNISNDEYREAINFVWELVKIRHDDVDETEAWEYARQYADAGVDKINREMEYRGEFDMIGLLSIFEGEWDETLEKLLQEEKLEEAEIDTL</sequence>
<reference evidence="1 2" key="1">
    <citation type="submission" date="2020-01" db="EMBL/GenBank/DDBJ databases">
        <title>Natronorubrum sp. JWXQ-INN 674 isolated from Inner Mongolia Autonomous Region of China.</title>
        <authorList>
            <person name="Xue Q."/>
        </authorList>
    </citation>
    <scope>NUCLEOTIDE SEQUENCE [LARGE SCALE GENOMIC DNA]</scope>
    <source>
        <strain evidence="1 2">JWXQ-INN-674</strain>
    </source>
</reference>
<dbReference type="EMBL" id="WUYX01000071">
    <property type="protein sequence ID" value="MXV64437.1"/>
    <property type="molecule type" value="Genomic_DNA"/>
</dbReference>
<name>A0A6B0VTL8_9EURY</name>
<gene>
    <name evidence="1" type="ORF">GS429_20670</name>
</gene>
<evidence type="ECO:0000313" key="2">
    <source>
        <dbReference type="Proteomes" id="UP000434101"/>
    </source>
</evidence>
<protein>
    <submittedName>
        <fullName evidence="1">Uncharacterized protein</fullName>
    </submittedName>
</protein>
<dbReference type="Proteomes" id="UP000434101">
    <property type="component" value="Unassembled WGS sequence"/>
</dbReference>
<dbReference type="AlphaFoldDB" id="A0A6B0VTL8"/>
<proteinExistence type="predicted"/>
<organism evidence="1 2">
    <name type="scientific">Natronorubrum halalkaliphilum</name>
    <dbReference type="NCBI Taxonomy" id="2691917"/>
    <lineage>
        <taxon>Archaea</taxon>
        <taxon>Methanobacteriati</taxon>
        <taxon>Methanobacteriota</taxon>
        <taxon>Stenosarchaea group</taxon>
        <taxon>Halobacteria</taxon>
        <taxon>Halobacteriales</taxon>
        <taxon>Natrialbaceae</taxon>
        <taxon>Natronorubrum</taxon>
    </lineage>
</organism>
<accession>A0A6B0VTL8</accession>
<keyword evidence="2" id="KW-1185">Reference proteome</keyword>
<comment type="caution">
    <text evidence="1">The sequence shown here is derived from an EMBL/GenBank/DDBJ whole genome shotgun (WGS) entry which is preliminary data.</text>
</comment>
<evidence type="ECO:0000313" key="1">
    <source>
        <dbReference type="EMBL" id="MXV64437.1"/>
    </source>
</evidence>
<dbReference type="RefSeq" id="WP_160067763.1">
    <property type="nucleotide sequence ID" value="NZ_WUYX01000071.1"/>
</dbReference>
<dbReference type="OrthoDB" id="351180at2157"/>